<dbReference type="Pfam" id="PF00126">
    <property type="entry name" value="HTH_1"/>
    <property type="match status" value="1"/>
</dbReference>
<reference evidence="7 8" key="1">
    <citation type="submission" date="2022-10" db="EMBL/GenBank/DDBJ databases">
        <title>Defluviimonas sp. nov., isolated from ocean surface water.</title>
        <authorList>
            <person name="He W."/>
            <person name="Wang L."/>
            <person name="Zhang D.-F."/>
        </authorList>
    </citation>
    <scope>NUCLEOTIDE SEQUENCE [LARGE SCALE GENOMIC DNA]</scope>
    <source>
        <strain evidence="7 8">WL0075</strain>
    </source>
</reference>
<comment type="similarity">
    <text evidence="1">Belongs to the LysR transcriptional regulatory family.</text>
</comment>
<evidence type="ECO:0000256" key="1">
    <source>
        <dbReference type="ARBA" id="ARBA00009437"/>
    </source>
</evidence>
<dbReference type="Pfam" id="PF03466">
    <property type="entry name" value="LysR_substrate"/>
    <property type="match status" value="1"/>
</dbReference>
<keyword evidence="3" id="KW-0238">DNA-binding</keyword>
<dbReference type="Gene3D" id="1.10.10.10">
    <property type="entry name" value="Winged helix-like DNA-binding domain superfamily/Winged helix DNA-binding domain"/>
    <property type="match status" value="1"/>
</dbReference>
<keyword evidence="8" id="KW-1185">Reference proteome</keyword>
<evidence type="ECO:0000256" key="4">
    <source>
        <dbReference type="ARBA" id="ARBA00023159"/>
    </source>
</evidence>
<dbReference type="PANTHER" id="PTHR30293:SF0">
    <property type="entry name" value="NITROGEN ASSIMILATION REGULATORY PROTEIN NAC"/>
    <property type="match status" value="1"/>
</dbReference>
<evidence type="ECO:0000259" key="6">
    <source>
        <dbReference type="PROSITE" id="PS50931"/>
    </source>
</evidence>
<evidence type="ECO:0000313" key="7">
    <source>
        <dbReference type="EMBL" id="MCV2864093.1"/>
    </source>
</evidence>
<evidence type="ECO:0000256" key="3">
    <source>
        <dbReference type="ARBA" id="ARBA00023125"/>
    </source>
</evidence>
<dbReference type="PROSITE" id="PS50931">
    <property type="entry name" value="HTH_LYSR"/>
    <property type="match status" value="1"/>
</dbReference>
<sequence>MDSRQLRYFREIVECGSMSGAARTLGIAQPSLSQLVRNLEESLGVELLIRTARGISTTESGQRLHHHACRIESILAAARADVVGLGSEPTGQVVFGMPPSVSMALTIPIAETIRLEMPQVQFSVTEAMTGHLREWVMKGEVDLALLYDVSNIGECSASLLVHETLWFYAAPEDWPFDTPPGAPVTFAQVAQTELVLPSERHGLRSFVERVARAERLALRVSIAIDSMTQIKALVARGSGYTILSPAAVSDLVADGTLIGSPIIDPPLQRDIFLVRTAATPATVASRRTEQTCREVVADLVGRSIWPASIPEQG</sequence>
<accession>A0ABT2YZ13</accession>
<feature type="domain" description="HTH lysR-type" evidence="6">
    <location>
        <begin position="1"/>
        <end position="58"/>
    </location>
</feature>
<dbReference type="SUPFAM" id="SSF53850">
    <property type="entry name" value="Periplasmic binding protein-like II"/>
    <property type="match status" value="1"/>
</dbReference>
<name>A0ABT2YZ13_9RHOB</name>
<keyword evidence="4" id="KW-0010">Activator</keyword>
<dbReference type="InterPro" id="IPR000847">
    <property type="entry name" value="LysR_HTH_N"/>
</dbReference>
<proteinExistence type="inferred from homology"/>
<evidence type="ECO:0000313" key="8">
    <source>
        <dbReference type="Proteomes" id="UP001652503"/>
    </source>
</evidence>
<keyword evidence="2" id="KW-0805">Transcription regulation</keyword>
<keyword evidence="5" id="KW-0804">Transcription</keyword>
<evidence type="ECO:0000256" key="2">
    <source>
        <dbReference type="ARBA" id="ARBA00023015"/>
    </source>
</evidence>
<dbReference type="InterPro" id="IPR036388">
    <property type="entry name" value="WH-like_DNA-bd_sf"/>
</dbReference>
<evidence type="ECO:0000256" key="5">
    <source>
        <dbReference type="ARBA" id="ARBA00023163"/>
    </source>
</evidence>
<dbReference type="PRINTS" id="PR00039">
    <property type="entry name" value="HTHLYSR"/>
</dbReference>
<gene>
    <name evidence="7" type="ORF">OE647_04975</name>
</gene>
<comment type="caution">
    <text evidence="7">The sequence shown here is derived from an EMBL/GenBank/DDBJ whole genome shotgun (WGS) entry which is preliminary data.</text>
</comment>
<dbReference type="InterPro" id="IPR005119">
    <property type="entry name" value="LysR_subst-bd"/>
</dbReference>
<dbReference type="RefSeq" id="WP_263720564.1">
    <property type="nucleotide sequence ID" value="NZ_JAOWLA010000003.1"/>
</dbReference>
<protein>
    <submittedName>
        <fullName evidence="7">LysR family transcriptional regulator</fullName>
    </submittedName>
</protein>
<dbReference type="SUPFAM" id="SSF46785">
    <property type="entry name" value="Winged helix' DNA-binding domain"/>
    <property type="match status" value="1"/>
</dbReference>
<dbReference type="Gene3D" id="3.40.190.10">
    <property type="entry name" value="Periplasmic binding protein-like II"/>
    <property type="match status" value="2"/>
</dbReference>
<dbReference type="PANTHER" id="PTHR30293">
    <property type="entry name" value="TRANSCRIPTIONAL REGULATORY PROTEIN NAC-RELATED"/>
    <property type="match status" value="1"/>
</dbReference>
<dbReference type="InterPro" id="IPR036390">
    <property type="entry name" value="WH_DNA-bd_sf"/>
</dbReference>
<dbReference type="EMBL" id="JAOWLA010000003">
    <property type="protein sequence ID" value="MCV2864093.1"/>
    <property type="molecule type" value="Genomic_DNA"/>
</dbReference>
<dbReference type="Proteomes" id="UP001652503">
    <property type="component" value="Unassembled WGS sequence"/>
</dbReference>
<organism evidence="7 8">
    <name type="scientific">Albidovulum sediminicola</name>
    <dbReference type="NCBI Taxonomy" id="2984331"/>
    <lineage>
        <taxon>Bacteria</taxon>
        <taxon>Pseudomonadati</taxon>
        <taxon>Pseudomonadota</taxon>
        <taxon>Alphaproteobacteria</taxon>
        <taxon>Rhodobacterales</taxon>
        <taxon>Paracoccaceae</taxon>
        <taxon>Albidovulum</taxon>
    </lineage>
</organism>